<evidence type="ECO:0000313" key="2">
    <source>
        <dbReference type="Proteomes" id="UP001163321"/>
    </source>
</evidence>
<keyword evidence="2" id="KW-1185">Reference proteome</keyword>
<comment type="caution">
    <text evidence="1">The sequence shown here is derived from an EMBL/GenBank/DDBJ whole genome shotgun (WGS) entry which is preliminary data.</text>
</comment>
<dbReference type="EMBL" id="CM047581">
    <property type="protein sequence ID" value="KAI9916129.1"/>
    <property type="molecule type" value="Genomic_DNA"/>
</dbReference>
<proteinExistence type="predicted"/>
<reference evidence="1 2" key="1">
    <citation type="journal article" date="2022" name="bioRxiv">
        <title>The genome of the oomycete Peronosclerospora sorghi, a cosmopolitan pathogen of maize and sorghum, is inflated with dispersed pseudogenes.</title>
        <authorList>
            <person name="Fletcher K."/>
            <person name="Martin F."/>
            <person name="Isakeit T."/>
            <person name="Cavanaugh K."/>
            <person name="Magill C."/>
            <person name="Michelmore R."/>
        </authorList>
    </citation>
    <scope>NUCLEOTIDE SEQUENCE [LARGE SCALE GENOMIC DNA]</scope>
    <source>
        <strain evidence="1">P6</strain>
    </source>
</reference>
<name>A0ACC0WDH5_9STRA</name>
<accession>A0ACC0WDH5</accession>
<protein>
    <submittedName>
        <fullName evidence="1">Uncharacterized protein</fullName>
    </submittedName>
</protein>
<sequence length="128" mass="15112">MEPIRELHTRAAAPETRAETYRSQYEDEQVQLKTARQWMEAVQVQNMMERMAAILDEEEAKRPTDDDAIVGRELMELVRTKSSNGFKWRTTQLERLEEQRALILQERMEEEQRSKYKRAAIQAAADVQ</sequence>
<organism evidence="1 2">
    <name type="scientific">Peronosclerospora sorghi</name>
    <dbReference type="NCBI Taxonomy" id="230839"/>
    <lineage>
        <taxon>Eukaryota</taxon>
        <taxon>Sar</taxon>
        <taxon>Stramenopiles</taxon>
        <taxon>Oomycota</taxon>
        <taxon>Peronosporomycetes</taxon>
        <taxon>Peronosporales</taxon>
        <taxon>Peronosporaceae</taxon>
        <taxon>Peronosclerospora</taxon>
    </lineage>
</organism>
<dbReference type="Proteomes" id="UP001163321">
    <property type="component" value="Chromosome 2"/>
</dbReference>
<evidence type="ECO:0000313" key="1">
    <source>
        <dbReference type="EMBL" id="KAI9916129.1"/>
    </source>
</evidence>
<gene>
    <name evidence="1" type="ORF">PsorP6_017079</name>
</gene>